<dbReference type="Proteomes" id="UP000280296">
    <property type="component" value="Unassembled WGS sequence"/>
</dbReference>
<reference evidence="2 3" key="1">
    <citation type="submission" date="2018-12" db="EMBL/GenBank/DDBJ databases">
        <authorList>
            <person name="Toschakov S.V."/>
        </authorList>
    </citation>
    <scope>NUCLEOTIDE SEQUENCE [LARGE SCALE GENOMIC DNA]</scope>
    <source>
        <strain evidence="2 3">GM2012</strain>
    </source>
</reference>
<sequence>MHPKPIDASPNRREFVQAGLAGLTVAGIVGPAQAQETPKNDAGIPLRPFGRHADQLVTMICLGGHHVGRNPIEAEDLSLIQMAIDEGITFLDNAWDYHDGGSEERMGKALEQGNLRDKVFLMTKVCARDAKTARAQLEQSLRRLRTDHLDLWQFHEINYGNDPEWIFAADGALSVALKAREEGKIRYIGFTGHKDPWIHLKMLGMPFDEWDSVQMPLNVMDGSYRSFQKNVLPVLLQRGIAPIGMKSLGGSGKIVSEAGVSIEDALRYVFSLPIASLVSGIESPEILKQNLEIVRNFTPMSEDERAAVERGVLELAGDGRYELFKSAKTFDGPYHQEQHGFSVQNS</sequence>
<dbReference type="PANTHER" id="PTHR43312:SF1">
    <property type="entry name" value="NADP-DEPENDENT OXIDOREDUCTASE DOMAIN-CONTAINING PROTEIN"/>
    <property type="match status" value="1"/>
</dbReference>
<organism evidence="2 3">
    <name type="scientific">Tautonia sociabilis</name>
    <dbReference type="NCBI Taxonomy" id="2080755"/>
    <lineage>
        <taxon>Bacteria</taxon>
        <taxon>Pseudomonadati</taxon>
        <taxon>Planctomycetota</taxon>
        <taxon>Planctomycetia</taxon>
        <taxon>Isosphaerales</taxon>
        <taxon>Isosphaeraceae</taxon>
        <taxon>Tautonia</taxon>
    </lineage>
</organism>
<dbReference type="InterPro" id="IPR053135">
    <property type="entry name" value="AKR2_Oxidoreductase"/>
</dbReference>
<dbReference type="Pfam" id="PF00248">
    <property type="entry name" value="Aldo_ket_red"/>
    <property type="match status" value="1"/>
</dbReference>
<reference evidence="2 3" key="2">
    <citation type="submission" date="2019-01" db="EMBL/GenBank/DDBJ databases">
        <title>Tautonia sociabilis, a novel thermotolerant planctomycete of Isosphaeraceae family, isolated from a 4000 m deep subterranean habitat.</title>
        <authorList>
            <person name="Kovaleva O.L."/>
            <person name="Elcheninov A.G."/>
            <person name="Van Heerden E."/>
            <person name="Toshchakov S.V."/>
            <person name="Novikov A."/>
            <person name="Bonch-Osmolovskaya E.A."/>
            <person name="Kublanov I.V."/>
        </authorList>
    </citation>
    <scope>NUCLEOTIDE SEQUENCE [LARGE SCALE GENOMIC DNA]</scope>
    <source>
        <strain evidence="2 3">GM2012</strain>
    </source>
</reference>
<dbReference type="SUPFAM" id="SSF51430">
    <property type="entry name" value="NAD(P)-linked oxidoreductase"/>
    <property type="match status" value="1"/>
</dbReference>
<dbReference type="AlphaFoldDB" id="A0A432MKL7"/>
<proteinExistence type="predicted"/>
<dbReference type="Gene3D" id="3.20.20.100">
    <property type="entry name" value="NADP-dependent oxidoreductase domain"/>
    <property type="match status" value="1"/>
</dbReference>
<dbReference type="InterPro" id="IPR023210">
    <property type="entry name" value="NADP_OxRdtase_dom"/>
</dbReference>
<evidence type="ECO:0000313" key="3">
    <source>
        <dbReference type="Proteomes" id="UP000280296"/>
    </source>
</evidence>
<dbReference type="EMBL" id="RYZH01000018">
    <property type="protein sequence ID" value="RUL87675.1"/>
    <property type="molecule type" value="Genomic_DNA"/>
</dbReference>
<accession>A0A432MKL7</accession>
<dbReference type="InterPro" id="IPR006311">
    <property type="entry name" value="TAT_signal"/>
</dbReference>
<evidence type="ECO:0000259" key="1">
    <source>
        <dbReference type="Pfam" id="PF00248"/>
    </source>
</evidence>
<dbReference type="OrthoDB" id="9773828at2"/>
<dbReference type="PROSITE" id="PS51318">
    <property type="entry name" value="TAT"/>
    <property type="match status" value="1"/>
</dbReference>
<evidence type="ECO:0000313" key="2">
    <source>
        <dbReference type="EMBL" id="RUL87675.1"/>
    </source>
</evidence>
<feature type="domain" description="NADP-dependent oxidoreductase" evidence="1">
    <location>
        <begin position="60"/>
        <end position="250"/>
    </location>
</feature>
<name>A0A432MKL7_9BACT</name>
<protein>
    <submittedName>
        <fullName evidence="2">Aldo/keto reductase</fullName>
    </submittedName>
</protein>
<gene>
    <name evidence="2" type="ORF">TsocGM_10825</name>
</gene>
<dbReference type="PANTHER" id="PTHR43312">
    <property type="entry name" value="D-THREO-ALDOSE 1-DEHYDROGENASE"/>
    <property type="match status" value="1"/>
</dbReference>
<keyword evidence="3" id="KW-1185">Reference proteome</keyword>
<comment type="caution">
    <text evidence="2">The sequence shown here is derived from an EMBL/GenBank/DDBJ whole genome shotgun (WGS) entry which is preliminary data.</text>
</comment>
<dbReference type="InterPro" id="IPR036812">
    <property type="entry name" value="NAD(P)_OxRdtase_dom_sf"/>
</dbReference>
<dbReference type="RefSeq" id="WP_126725385.1">
    <property type="nucleotide sequence ID" value="NZ_RYZH01000018.1"/>
</dbReference>
<dbReference type="CDD" id="cd19100">
    <property type="entry name" value="AKR_unchar"/>
    <property type="match status" value="1"/>
</dbReference>